<dbReference type="InterPro" id="IPR025946">
    <property type="entry name" value="CABIT_dom"/>
</dbReference>
<feature type="region of interest" description="Disordered" evidence="2">
    <location>
        <begin position="806"/>
        <end position="825"/>
    </location>
</feature>
<dbReference type="EMBL" id="CAJPWZ010000460">
    <property type="protein sequence ID" value="CAG2193553.1"/>
    <property type="molecule type" value="Genomic_DNA"/>
</dbReference>
<dbReference type="Gene3D" id="1.10.150.50">
    <property type="entry name" value="Transcription Factor, Ets-1"/>
    <property type="match status" value="1"/>
</dbReference>
<dbReference type="Proteomes" id="UP000683360">
    <property type="component" value="Unassembled WGS sequence"/>
</dbReference>
<dbReference type="PANTHER" id="PTHR15215:SF0">
    <property type="match status" value="1"/>
</dbReference>
<dbReference type="OrthoDB" id="9879477at2759"/>
<dbReference type="AlphaFoldDB" id="A0A8S3QBS2"/>
<dbReference type="GO" id="GO:0005737">
    <property type="term" value="C:cytoplasm"/>
    <property type="evidence" value="ECO:0007669"/>
    <property type="project" value="TreeGrafter"/>
</dbReference>
<accession>A0A8S3QBS2</accession>
<dbReference type="Pfam" id="PF12736">
    <property type="entry name" value="CABIT"/>
    <property type="match status" value="1"/>
</dbReference>
<keyword evidence="5" id="KW-1185">Reference proteome</keyword>
<comment type="similarity">
    <text evidence="1">Belongs to the themis family.</text>
</comment>
<evidence type="ECO:0000259" key="3">
    <source>
        <dbReference type="Pfam" id="PF12736"/>
    </source>
</evidence>
<feature type="compositionally biased region" description="Polar residues" evidence="2">
    <location>
        <begin position="28"/>
        <end position="37"/>
    </location>
</feature>
<feature type="compositionally biased region" description="Polar residues" evidence="2">
    <location>
        <begin position="806"/>
        <end position="819"/>
    </location>
</feature>
<dbReference type="PANTHER" id="PTHR15215">
    <property type="entry name" value="CABIT DOMAIN-CONTAINING PROTEIN"/>
    <property type="match status" value="1"/>
</dbReference>
<dbReference type="GO" id="GO:0005634">
    <property type="term" value="C:nucleus"/>
    <property type="evidence" value="ECO:0007669"/>
    <property type="project" value="TreeGrafter"/>
</dbReference>
<dbReference type="InterPro" id="IPR013761">
    <property type="entry name" value="SAM/pointed_sf"/>
</dbReference>
<evidence type="ECO:0000313" key="5">
    <source>
        <dbReference type="Proteomes" id="UP000683360"/>
    </source>
</evidence>
<proteinExistence type="inferred from homology"/>
<name>A0A8S3QBS2_MYTED</name>
<feature type="domain" description="CABIT" evidence="3">
    <location>
        <begin position="210"/>
        <end position="354"/>
    </location>
</feature>
<gene>
    <name evidence="4" type="ORF">MEDL_8602</name>
</gene>
<organism evidence="4 5">
    <name type="scientific">Mytilus edulis</name>
    <name type="common">Blue mussel</name>
    <dbReference type="NCBI Taxonomy" id="6550"/>
    <lineage>
        <taxon>Eukaryota</taxon>
        <taxon>Metazoa</taxon>
        <taxon>Spiralia</taxon>
        <taxon>Lophotrochozoa</taxon>
        <taxon>Mollusca</taxon>
        <taxon>Bivalvia</taxon>
        <taxon>Autobranchia</taxon>
        <taxon>Pteriomorphia</taxon>
        <taxon>Mytilida</taxon>
        <taxon>Mytiloidea</taxon>
        <taxon>Mytilidae</taxon>
        <taxon>Mytilinae</taxon>
        <taxon>Mytilus</taxon>
    </lineage>
</organism>
<comment type="caution">
    <text evidence="4">The sequence shown here is derived from an EMBL/GenBank/DDBJ whole genome shotgun (WGS) entry which is preliminary data.</text>
</comment>
<feature type="region of interest" description="Disordered" evidence="2">
    <location>
        <begin position="1"/>
        <end position="67"/>
    </location>
</feature>
<evidence type="ECO:0000256" key="2">
    <source>
        <dbReference type="SAM" id="MobiDB-lite"/>
    </source>
</evidence>
<evidence type="ECO:0000313" key="4">
    <source>
        <dbReference type="EMBL" id="CAG2193553.1"/>
    </source>
</evidence>
<sequence length="862" mass="98625">MAEEDDNFVSKFTDLSTLPVNGHGGPDSGSSRLTNGHDSTRELPPVPNDFRPSLPVNPPRMIPPRITVSRPPSVISKFIPEHEITIPNDGNVSKFTVEELLTFLKHMGVSDRIVNHLRKKSVDGKRFSRLSDSELENVSLEIGIMLAFSIITRVLILDVDISSPALSIEDSRTKYAGTVFTLKDFTECYTPPKTFKVLGGRGLYSNAHTTALRVGDSLYLHTLAVEWICLSFFDTDTGIRREVKVPPDSHIKFNIVHRSEEAFQRIYTTVGELLEAWPTRFQANYGREDPYLPQIFRKGERFRFIRRAQNSKDRKLCLECEDESGHILTLPSNCRGDFTVLDDPKSYNLQEIVAFGDTERKLKFSEENIQLIAVDNDESSFYTNVGNNGEILTKLTGLPLTYKGLITMRKPNFFVIVSPQDNHDIKWKISLEEEVEVMDQLDDFLPSTRDMPLNEFIDNFELDLPVIARISNYGNKITRFKDHLSPGTEVIIHRFDKDVDRILASTKCDIFSLGSDVQGKFDKCSRRFNSVQAVLDTREKIKLKVTEAIACDVPEPFCLKCGDILKCTNFNIQNVKIRYGKKVYGECQVVQWDILDDTGGRAIVKLPADLEVTLLEIAEDDGFDVSNILQYRVEVPMDAYSLDSDSFVPFNQSIRFEHYVSDPLVLISPIPRNSDTKHSCLDAKIDLCLMVPLRHDVTLHLRERLHFPPSYFILPRRKKWLSTGPEKISLETYNNLIKYNDQAYEDYECKDEQVDTASGNTNFVDRMKDGVRRLSRLSLKMTRSTSQINVPEEEKTPDLRRNYSFQSETNIPGVSNNLYESDPRYNDDNIYEDYTGAIRRPEKNKQSVGRKLLRRLSKRGKR</sequence>
<reference evidence="4" key="1">
    <citation type="submission" date="2021-03" db="EMBL/GenBank/DDBJ databases">
        <authorList>
            <person name="Bekaert M."/>
        </authorList>
    </citation>
    <scope>NUCLEOTIDE SEQUENCE</scope>
</reference>
<dbReference type="GO" id="GO:0050852">
    <property type="term" value="P:T cell receptor signaling pathway"/>
    <property type="evidence" value="ECO:0007669"/>
    <property type="project" value="TreeGrafter"/>
</dbReference>
<evidence type="ECO:0000256" key="1">
    <source>
        <dbReference type="ARBA" id="ARBA00006414"/>
    </source>
</evidence>
<protein>
    <recommendedName>
        <fullName evidence="3">CABIT domain-containing protein</fullName>
    </recommendedName>
</protein>
<dbReference type="InterPro" id="IPR039671">
    <property type="entry name" value="THEMIS"/>
</dbReference>